<dbReference type="GO" id="GO:0005524">
    <property type="term" value="F:ATP binding"/>
    <property type="evidence" value="ECO:0007669"/>
    <property type="project" value="UniProtKB-KW"/>
</dbReference>
<dbReference type="InterPro" id="IPR027417">
    <property type="entry name" value="P-loop_NTPase"/>
</dbReference>
<keyword evidence="1" id="KW-0813">Transport</keyword>
<evidence type="ECO:0000313" key="6">
    <source>
        <dbReference type="Proteomes" id="UP000000593"/>
    </source>
</evidence>
<dbReference type="InterPro" id="IPR051782">
    <property type="entry name" value="ABC_Transporter_VariousFunc"/>
</dbReference>
<dbReference type="SUPFAM" id="SSF52540">
    <property type="entry name" value="P-loop containing nucleoside triphosphate hydrolases"/>
    <property type="match status" value="1"/>
</dbReference>
<dbReference type="PANTHER" id="PTHR42939">
    <property type="entry name" value="ABC TRANSPORTER ATP-BINDING PROTEIN ALBC-RELATED"/>
    <property type="match status" value="1"/>
</dbReference>
<dbReference type="CDD" id="cd03230">
    <property type="entry name" value="ABC_DR_subfamily_A"/>
    <property type="match status" value="1"/>
</dbReference>
<dbReference type="Proteomes" id="UP000000593">
    <property type="component" value="Chromosome 2"/>
</dbReference>
<evidence type="ECO:0000259" key="4">
    <source>
        <dbReference type="PROSITE" id="PS50893"/>
    </source>
</evidence>
<keyword evidence="6" id="KW-1185">Reference proteome</keyword>
<dbReference type="PANTHER" id="PTHR42939:SF1">
    <property type="entry name" value="ABC TRANSPORTER ATP-BINDING PROTEIN ALBC-RELATED"/>
    <property type="match status" value="1"/>
</dbReference>
<sequence length="349" mass="38539">MLLIKLCLKTTKLRGNSITMTSSIKATSPIVSLHNTSKHYQQVEALKNINLQLAAGEVLGLFGHNGAGKTTMMKLILGVIKASHGDVKIFGVDPLSKKAWHSRRNIGYLPENVSFYDHLTGLEVLTYFSRLKSVNKKQVIALLEQVGLTVAMNRKVKTYSKGMRQRLGLAQAFLGEPKLLLLDEPTVGLDPIATKEFYQTVDNLKSNGASIILCSHILPGVEQHIDRAIILSGGESRAMGTLIQLREQACLPVTIHTKGLNGILRDDPALNELRVNDNQLLVPENDKLAVIRKLLSYDHISDLHIEPVNLDQLYQYYLNDDCALKDKASNIPNVSNQSEALDRSEAVSS</sequence>
<dbReference type="InterPro" id="IPR017871">
    <property type="entry name" value="ABC_transporter-like_CS"/>
</dbReference>
<reference evidence="6" key="1">
    <citation type="journal article" date="2005" name="Science">
        <title>Life at depth: Photobacterium profundum genome sequence and expression analysis.</title>
        <authorList>
            <person name="Vezzi A."/>
            <person name="Campanaro S."/>
            <person name="D'Angelo M."/>
            <person name="Simonato F."/>
            <person name="Vitulo N."/>
            <person name="Lauro F.M."/>
            <person name="Cestaro A."/>
            <person name="Malacrida G."/>
            <person name="Simionati B."/>
            <person name="Cannata N."/>
            <person name="Romualdi C."/>
            <person name="Bartlett D.H."/>
            <person name="Valle G."/>
        </authorList>
    </citation>
    <scope>NUCLEOTIDE SEQUENCE [LARGE SCALE GENOMIC DNA]</scope>
    <source>
        <strain evidence="6">ATCC BAA-1253 / SS9</strain>
    </source>
</reference>
<evidence type="ECO:0000313" key="5">
    <source>
        <dbReference type="EMBL" id="CAG22721.1"/>
    </source>
</evidence>
<keyword evidence="2" id="KW-0547">Nucleotide-binding</keyword>
<dbReference type="HOGENOM" id="CLU_000604_1_2_6"/>
<dbReference type="Pfam" id="PF00005">
    <property type="entry name" value="ABC_tran"/>
    <property type="match status" value="1"/>
</dbReference>
<dbReference type="GO" id="GO:0016887">
    <property type="term" value="F:ATP hydrolysis activity"/>
    <property type="evidence" value="ECO:0007669"/>
    <property type="project" value="InterPro"/>
</dbReference>
<dbReference type="Gene3D" id="3.40.50.300">
    <property type="entry name" value="P-loop containing nucleotide triphosphate hydrolases"/>
    <property type="match status" value="1"/>
</dbReference>
<proteinExistence type="predicted"/>
<dbReference type="PROSITE" id="PS50893">
    <property type="entry name" value="ABC_TRANSPORTER_2"/>
    <property type="match status" value="1"/>
</dbReference>
<dbReference type="PROSITE" id="PS00211">
    <property type="entry name" value="ABC_TRANSPORTER_1"/>
    <property type="match status" value="1"/>
</dbReference>
<feature type="domain" description="ABC transporter" evidence="4">
    <location>
        <begin position="31"/>
        <end position="258"/>
    </location>
</feature>
<accession>Q6LJ09</accession>
<dbReference type="KEGG" id="ppr:PBPRB0849"/>
<evidence type="ECO:0000256" key="3">
    <source>
        <dbReference type="ARBA" id="ARBA00022840"/>
    </source>
</evidence>
<dbReference type="eggNOG" id="COG1131">
    <property type="taxonomic scope" value="Bacteria"/>
</dbReference>
<organism evidence="5 6">
    <name type="scientific">Photobacterium profundum (strain SS9)</name>
    <dbReference type="NCBI Taxonomy" id="298386"/>
    <lineage>
        <taxon>Bacteria</taxon>
        <taxon>Pseudomonadati</taxon>
        <taxon>Pseudomonadota</taxon>
        <taxon>Gammaproteobacteria</taxon>
        <taxon>Vibrionales</taxon>
        <taxon>Vibrionaceae</taxon>
        <taxon>Photobacterium</taxon>
    </lineage>
</organism>
<dbReference type="EMBL" id="CR378677">
    <property type="protein sequence ID" value="CAG22721.1"/>
    <property type="molecule type" value="Genomic_DNA"/>
</dbReference>
<evidence type="ECO:0000256" key="1">
    <source>
        <dbReference type="ARBA" id="ARBA00022448"/>
    </source>
</evidence>
<gene>
    <name evidence="5" type="primary">BRA0277</name>
    <name evidence="5" type="ordered locus">PBPRB0849</name>
</gene>
<keyword evidence="3" id="KW-0067">ATP-binding</keyword>
<dbReference type="STRING" id="298386.PBPRB0849"/>
<dbReference type="InterPro" id="IPR003593">
    <property type="entry name" value="AAA+_ATPase"/>
</dbReference>
<protein>
    <submittedName>
        <fullName evidence="5">Hypothetical NosF protein</fullName>
    </submittedName>
</protein>
<dbReference type="SMART" id="SM00382">
    <property type="entry name" value="AAA"/>
    <property type="match status" value="1"/>
</dbReference>
<dbReference type="InterPro" id="IPR003439">
    <property type="entry name" value="ABC_transporter-like_ATP-bd"/>
</dbReference>
<evidence type="ECO:0000256" key="2">
    <source>
        <dbReference type="ARBA" id="ARBA00022741"/>
    </source>
</evidence>
<name>Q6LJ09_PHOPR</name>
<dbReference type="AlphaFoldDB" id="Q6LJ09"/>